<gene>
    <name evidence="1" type="ORF">CYCCA115_LOCUS15878</name>
</gene>
<name>A0AAD2JJJ2_9STRA</name>
<dbReference type="EMBL" id="CAKOGP040001892">
    <property type="protein sequence ID" value="CAJ1955695.1"/>
    <property type="molecule type" value="Genomic_DNA"/>
</dbReference>
<proteinExistence type="predicted"/>
<evidence type="ECO:0000313" key="1">
    <source>
        <dbReference type="EMBL" id="CAJ1955695.1"/>
    </source>
</evidence>
<organism evidence="1 2">
    <name type="scientific">Cylindrotheca closterium</name>
    <dbReference type="NCBI Taxonomy" id="2856"/>
    <lineage>
        <taxon>Eukaryota</taxon>
        <taxon>Sar</taxon>
        <taxon>Stramenopiles</taxon>
        <taxon>Ochrophyta</taxon>
        <taxon>Bacillariophyta</taxon>
        <taxon>Bacillariophyceae</taxon>
        <taxon>Bacillariophycidae</taxon>
        <taxon>Bacillariales</taxon>
        <taxon>Bacillariaceae</taxon>
        <taxon>Cylindrotheca</taxon>
    </lineage>
</organism>
<accession>A0AAD2JJJ2</accession>
<protein>
    <submittedName>
        <fullName evidence="1">Uncharacterized protein</fullName>
    </submittedName>
</protein>
<dbReference type="AlphaFoldDB" id="A0AAD2JJJ2"/>
<sequence length="125" mass="14266">MSISFSATPVIHDHLSREDYSETEHRQTWYSKKELSSIKKDTKKTITWIMGGMNGNRDLFCEKGLEAKTPTNLRKHKLHKEEAIRTVLKAQQNPTYKKDPECLAKAYATYSAPSMAEAMIMAATE</sequence>
<evidence type="ECO:0000313" key="2">
    <source>
        <dbReference type="Proteomes" id="UP001295423"/>
    </source>
</evidence>
<dbReference type="Proteomes" id="UP001295423">
    <property type="component" value="Unassembled WGS sequence"/>
</dbReference>
<reference evidence="1" key="1">
    <citation type="submission" date="2023-08" db="EMBL/GenBank/DDBJ databases">
        <authorList>
            <person name="Audoor S."/>
            <person name="Bilcke G."/>
        </authorList>
    </citation>
    <scope>NUCLEOTIDE SEQUENCE</scope>
</reference>
<keyword evidence="2" id="KW-1185">Reference proteome</keyword>
<comment type="caution">
    <text evidence="1">The sequence shown here is derived from an EMBL/GenBank/DDBJ whole genome shotgun (WGS) entry which is preliminary data.</text>
</comment>